<dbReference type="EMBL" id="CAXAMN010016113">
    <property type="protein sequence ID" value="CAK9047346.1"/>
    <property type="molecule type" value="Genomic_DNA"/>
</dbReference>
<sequence>MFKKIKEFVQSLEEDDEKRAEFIEAREKYISMKLHNPSLVLRNKQDLWPRRIVSLSKKMSTSMAAPKTYLCELSSYKKKFGAPDPSKVIQRRFNGKLVTGVLVIKEEDEGMYAISHEEEMAAQNRGDMSDVNLREGQDQEMFAAMAGQVLADSTHDLSPQMLLPPSDITPRGITPGRKKQKVLCDQEKGGESDAASDSGSDAPAPTDFLRSFQSSGKPATQSSLKPQNFNFLEARRSSPSKPSPPAPCETSAAMPSKLNTSEPLPEEEDEKDKECRPRKRQMEERQEEEMPEPQPKKASKGRENFKNPKQTTQLPAPEIMDSDLVLSPEAVKQFPSEDDAEEKAKEAKPKSGGRKSQKHIQAEDMAFLWSRQAELKMALVTLPEIEGEDGIPQFCQDLNTSLSSLQATISKKVTSTKRRKTSKSPEEPAALSPEMQQVVETAKAFQCLCSHLGMPKTNADDVKDIYLLLTDKGWTFPTVIVLKVCRLKLWEEMKFNKYAKVAACFKMSHALAGIMQKADEALGEPGYVSGQLLEGLVSKLAAMVPSKGSARAVLESVHAINLANLVAAFASCRSECYFSDQIKDQLQNLWSFFSFLSTAEGEESRKSLVTSADDALNAVALVLDCNATEHLLFSSLKQAAGVVALLSHIKGIIKRRAKKGDNPVILLELKAELDRQFDAMTASKLKQSDLAGANAFNSCDEIAQCWKTLYDRIQEASQDLPDHAAKLSEMQKEWKDRTLQLLRLHITFDLAPFLGQLAEDIASNKPGQTPPKWHVASLRGLLDVLHCAFLTHDFIGMISLKMVALTRGNALSDGESAQILKQWEDLQERLCKESLPDIDLCPKQVGAFGQALRVRIRSDVVAKAGQVQKDLQLQLLNIVGEEIVPEEAWDVSRCDQLLCLATGFPAELRARAEEVQEFAQVTKTFIQLSDKVTAFDEAIQKMKVEEKVPNTVIKALQDLNFGKMDKIPGILLGEQGGAEHKQAVTEGLKQIETWLEKKWDEDLSEKLATFVNPDSEALRTICSQMPDYGSVSLKDFSKAVKNGQVGEKAAKLKRKVEACLQWGHHGGLDVKFCKAASAIANQALALVSTSTVGLLVENKLWAEMTPALASTKGSKHAALHKQLVDTCSFIQNTGLEIPARLQAEMTDRIQSGRTSTK</sequence>
<feature type="region of interest" description="Disordered" evidence="1">
    <location>
        <begin position="413"/>
        <end position="433"/>
    </location>
</feature>
<dbReference type="Proteomes" id="UP001642484">
    <property type="component" value="Unassembled WGS sequence"/>
</dbReference>
<reference evidence="2 3" key="1">
    <citation type="submission" date="2024-02" db="EMBL/GenBank/DDBJ databases">
        <authorList>
            <person name="Chen Y."/>
            <person name="Shah S."/>
            <person name="Dougan E. K."/>
            <person name="Thang M."/>
            <person name="Chan C."/>
        </authorList>
    </citation>
    <scope>NUCLEOTIDE SEQUENCE [LARGE SCALE GENOMIC DNA]</scope>
</reference>
<evidence type="ECO:0000313" key="3">
    <source>
        <dbReference type="Proteomes" id="UP001642484"/>
    </source>
</evidence>
<feature type="compositionally biased region" description="Low complexity" evidence="1">
    <location>
        <begin position="192"/>
        <end position="207"/>
    </location>
</feature>
<accession>A0ABP0M8G5</accession>
<evidence type="ECO:0000313" key="2">
    <source>
        <dbReference type="EMBL" id="CAK9047346.1"/>
    </source>
</evidence>
<comment type="caution">
    <text evidence="2">The sequence shown here is derived from an EMBL/GenBank/DDBJ whole genome shotgun (WGS) entry which is preliminary data.</text>
</comment>
<feature type="region of interest" description="Disordered" evidence="1">
    <location>
        <begin position="157"/>
        <end position="359"/>
    </location>
</feature>
<organism evidence="2 3">
    <name type="scientific">Durusdinium trenchii</name>
    <dbReference type="NCBI Taxonomy" id="1381693"/>
    <lineage>
        <taxon>Eukaryota</taxon>
        <taxon>Sar</taxon>
        <taxon>Alveolata</taxon>
        <taxon>Dinophyceae</taxon>
        <taxon>Suessiales</taxon>
        <taxon>Symbiodiniaceae</taxon>
        <taxon>Durusdinium</taxon>
    </lineage>
</organism>
<keyword evidence="3" id="KW-1185">Reference proteome</keyword>
<gene>
    <name evidence="2" type="ORF">CCMP2556_LOCUS24500</name>
</gene>
<feature type="compositionally biased region" description="Polar residues" evidence="1">
    <location>
        <begin position="211"/>
        <end position="230"/>
    </location>
</feature>
<name>A0ABP0M8G5_9DINO</name>
<feature type="compositionally biased region" description="Basic and acidic residues" evidence="1">
    <location>
        <begin position="272"/>
        <end position="284"/>
    </location>
</feature>
<proteinExistence type="predicted"/>
<evidence type="ECO:0000256" key="1">
    <source>
        <dbReference type="SAM" id="MobiDB-lite"/>
    </source>
</evidence>
<feature type="compositionally biased region" description="Basic and acidic residues" evidence="1">
    <location>
        <begin position="182"/>
        <end position="191"/>
    </location>
</feature>
<protein>
    <submittedName>
        <fullName evidence="2">Uncharacterized protein</fullName>
    </submittedName>
</protein>